<dbReference type="Gene3D" id="3.90.25.10">
    <property type="entry name" value="UDP-galactose 4-epimerase, domain 1"/>
    <property type="match status" value="1"/>
</dbReference>
<evidence type="ECO:0000256" key="2">
    <source>
        <dbReference type="ARBA" id="ARBA00023027"/>
    </source>
</evidence>
<reference evidence="7 8" key="1">
    <citation type="submission" date="2023-03" db="EMBL/GenBank/DDBJ databases">
        <title>WGS of Gossypium arboreum.</title>
        <authorList>
            <person name="Yu D."/>
        </authorList>
    </citation>
    <scope>NUCLEOTIDE SEQUENCE [LARGE SCALE GENOMIC DNA]</scope>
    <source>
        <tissue evidence="7">Leaf</tissue>
    </source>
</reference>
<dbReference type="CDD" id="cd05246">
    <property type="entry name" value="dTDP_GD_SDR_e"/>
    <property type="match status" value="1"/>
</dbReference>
<keyword evidence="2" id="KW-0520">NAD</keyword>
<gene>
    <name evidence="7" type="ORF">PVK06_017787</name>
</gene>
<dbReference type="EMBL" id="JARKNE010000005">
    <property type="protein sequence ID" value="KAK5833921.1"/>
    <property type="molecule type" value="Genomic_DNA"/>
</dbReference>
<feature type="compositionally biased region" description="Polar residues" evidence="4">
    <location>
        <begin position="600"/>
        <end position="616"/>
    </location>
</feature>
<dbReference type="Pfam" id="PF04321">
    <property type="entry name" value="RmlD_sub_bind"/>
    <property type="match status" value="1"/>
</dbReference>
<evidence type="ECO:0000259" key="5">
    <source>
        <dbReference type="Pfam" id="PF04321"/>
    </source>
</evidence>
<feature type="domain" description="RmlD-like substrate binding" evidence="5">
    <location>
        <begin position="627"/>
        <end position="797"/>
    </location>
</feature>
<keyword evidence="3" id="KW-0456">Lyase</keyword>
<evidence type="ECO:0000313" key="8">
    <source>
        <dbReference type="Proteomes" id="UP001358586"/>
    </source>
</evidence>
<accession>A0ABR0Q3Y3</accession>
<dbReference type="Gene3D" id="3.40.50.720">
    <property type="entry name" value="NAD(P)-binding Rossmann-like Domain"/>
    <property type="match status" value="2"/>
</dbReference>
<dbReference type="InterPro" id="IPR016040">
    <property type="entry name" value="NAD(P)-bd_dom"/>
</dbReference>
<organism evidence="7 8">
    <name type="scientific">Gossypium arboreum</name>
    <name type="common">Tree cotton</name>
    <name type="synonym">Gossypium nanking</name>
    <dbReference type="NCBI Taxonomy" id="29729"/>
    <lineage>
        <taxon>Eukaryota</taxon>
        <taxon>Viridiplantae</taxon>
        <taxon>Streptophyta</taxon>
        <taxon>Embryophyta</taxon>
        <taxon>Tracheophyta</taxon>
        <taxon>Spermatophyta</taxon>
        <taxon>Magnoliopsida</taxon>
        <taxon>eudicotyledons</taxon>
        <taxon>Gunneridae</taxon>
        <taxon>Pentapetalae</taxon>
        <taxon>rosids</taxon>
        <taxon>malvids</taxon>
        <taxon>Malvales</taxon>
        <taxon>Malvaceae</taxon>
        <taxon>Malvoideae</taxon>
        <taxon>Gossypium</taxon>
    </lineage>
</organism>
<evidence type="ECO:0000259" key="6">
    <source>
        <dbReference type="Pfam" id="PF16363"/>
    </source>
</evidence>
<sequence length="910" mass="103108">MENKKLFMIELSQRGNEASTHHWSNDQITDIIGLPHKFIGNFYEAFEENHDMPEHSDKLPCDLYEIPLCETTKIINSEVLSNLSDKMVELMRMIQEIFKALPPKKEDTSDVHNLDHENTCVIDNHNEIHVSTVRHPPVTPSDIQQVTIIVRCLFTTDFISPKISNPTQWSVTYLRFQHHSPSSDTHLGVFKCFLSKDGIVSEKKMIDTRDINTSPNASNHVITLSMNQNSREGLHTKKIIDFAMATYTPKNILITGAAGFIASHVANRLVRNYPDYKIVVLDKLDYCSNLKNLLPSQSSRNFKFVKGDIGSADLVNYLLITESIDTIMHFAAQTHVDNSFGNSFEFTKNNIYGTHVLLEACKVTGQIRRFIHVSTDEVYGETDEDAVVGNHEASQLLPTNPYSATKAGAEMLVMAYGRSYGLPVITTRGNNVYGPNQFPEKLIPKFILLAMRGKVLPIHGDGTNVRSYLYCEDVAEAFEVILHKGEVGHVYNVGTKKERRVIDVAKDICQLFSMDSETSIKFVENRPFNDQRYFLDDQKLKNLGWSERTVWEDGLKKTIEWYTQNPDWWGDVSGALLPHPRMLMMPGGRQFDSEEGKDTSYISSPSQTQMVVPTSKSSVSSQKPALKFLIYGRTGWIGGLLGQLCDKQGIPFEYGKGRLEDRSSLTADIRNIKPTHVFNAAGVTGRPNVDWCESHKTETIRTNVAGTLTLADVCREHGLLMMNFATGCIFEYDVGHPQGSGIGFKEEDKPNFTGSFYSKTKAMVEELLKEYNNVCTLRIRMPISSDLNNPRNFITKISRYSKVVNIPNSMTILDELLPISIEMAKRNLTGIWNFTNPGVVSHNEILEMYKKYIDPKFQWANFTLEEQAKVIVAPRSNNEMDASKLKKEFPELLPIKESLIKYVFEPNKRT</sequence>
<dbReference type="CDD" id="cd05254">
    <property type="entry name" value="dTDP_HR_like_SDR_e"/>
    <property type="match status" value="1"/>
</dbReference>
<feature type="region of interest" description="Disordered" evidence="4">
    <location>
        <begin position="594"/>
        <end position="616"/>
    </location>
</feature>
<dbReference type="Proteomes" id="UP001358586">
    <property type="component" value="Chromosome 5"/>
</dbReference>
<dbReference type="PANTHER" id="PTHR43000">
    <property type="entry name" value="DTDP-D-GLUCOSE 4,6-DEHYDRATASE-RELATED"/>
    <property type="match status" value="1"/>
</dbReference>
<proteinExistence type="predicted"/>
<evidence type="ECO:0000313" key="7">
    <source>
        <dbReference type="EMBL" id="KAK5833921.1"/>
    </source>
</evidence>
<dbReference type="InterPro" id="IPR036291">
    <property type="entry name" value="NAD(P)-bd_dom_sf"/>
</dbReference>
<comment type="caution">
    <text evidence="7">The sequence shown here is derived from an EMBL/GenBank/DDBJ whole genome shotgun (WGS) entry which is preliminary data.</text>
</comment>
<comment type="cofactor">
    <cofactor evidence="1">
        <name>NAD(+)</name>
        <dbReference type="ChEBI" id="CHEBI:57540"/>
    </cofactor>
</comment>
<evidence type="ECO:0000256" key="1">
    <source>
        <dbReference type="ARBA" id="ARBA00001911"/>
    </source>
</evidence>
<keyword evidence="8" id="KW-1185">Reference proteome</keyword>
<evidence type="ECO:0000256" key="4">
    <source>
        <dbReference type="SAM" id="MobiDB-lite"/>
    </source>
</evidence>
<name>A0ABR0Q3Y3_GOSAR</name>
<dbReference type="InterPro" id="IPR029903">
    <property type="entry name" value="RmlD-like-bd"/>
</dbReference>
<dbReference type="Pfam" id="PF16363">
    <property type="entry name" value="GDP_Man_Dehyd"/>
    <property type="match status" value="1"/>
</dbReference>
<feature type="domain" description="NAD(P)-binding" evidence="6">
    <location>
        <begin position="253"/>
        <end position="558"/>
    </location>
</feature>
<protein>
    <submittedName>
        <fullName evidence="7">Uncharacterized protein</fullName>
    </submittedName>
</protein>
<evidence type="ECO:0000256" key="3">
    <source>
        <dbReference type="ARBA" id="ARBA00023239"/>
    </source>
</evidence>
<dbReference type="SUPFAM" id="SSF51735">
    <property type="entry name" value="NAD(P)-binding Rossmann-fold domains"/>
    <property type="match status" value="2"/>
</dbReference>
<dbReference type="InterPro" id="IPR005888">
    <property type="entry name" value="dTDP_Gluc_deHydtase"/>
</dbReference>